<dbReference type="KEGG" id="mmed:Mame_04798"/>
<gene>
    <name evidence="2" type="primary">qorB_2</name>
    <name evidence="2" type="ORF">Mame_04798</name>
</gene>
<dbReference type="Pfam" id="PF13460">
    <property type="entry name" value="NAD_binding_10"/>
    <property type="match status" value="1"/>
</dbReference>
<dbReference type="SUPFAM" id="SSF51735">
    <property type="entry name" value="NAD(P)-binding Rossmann-fold domains"/>
    <property type="match status" value="1"/>
</dbReference>
<keyword evidence="2" id="KW-0560">Oxidoreductase</keyword>
<dbReference type="GO" id="GO:0003955">
    <property type="term" value="F:NAD(P)H dehydrogenase (quinone) activity"/>
    <property type="evidence" value="ECO:0007669"/>
    <property type="project" value="UniProtKB-EC"/>
</dbReference>
<evidence type="ECO:0000313" key="3">
    <source>
        <dbReference type="Proteomes" id="UP000191135"/>
    </source>
</evidence>
<dbReference type="Proteomes" id="UP000191135">
    <property type="component" value="Plasmid pMM593"/>
</dbReference>
<reference evidence="2 3" key="1">
    <citation type="submission" date="2017-03" db="EMBL/GenBank/DDBJ databases">
        <title>Foreign affairs: Plasmid Transfer between Roseobacters and Rhizobia.</title>
        <authorList>
            <person name="Bartling P."/>
            <person name="Bunk B."/>
            <person name="Overmann J."/>
            <person name="Brinkmann H."/>
            <person name="Petersen J."/>
        </authorList>
    </citation>
    <scope>NUCLEOTIDE SEQUENCE [LARGE SCALE GENOMIC DNA]</scope>
    <source>
        <strain evidence="2 3">MACL11</strain>
        <plasmid evidence="3">Plasmid pmm593</plasmid>
    </source>
</reference>
<evidence type="ECO:0000259" key="1">
    <source>
        <dbReference type="Pfam" id="PF13460"/>
    </source>
</evidence>
<sequence length="296" mass="31737">MTRILVTGATGNIGRMTLQHLLKRVPASDLVGLARDPAKAADLAAKGIEIRQGDYLDREGLVRAFAGIGKVMLVSATAFTDRNTQHENVINAAKQAGVGHIVFMPIIQKADSGFHMPQVTEEDRFVEKSLKASGLVYTLVRHPPFLENIENYAGGAPLEKGVLAPAGTGKAAYASREDLAEAHAVVLSEDGHGYKDYALYGGPAVSFADIAQILSDISGKPVPFNVLSEQDYVAQLMSLGLPEPAAAFILKWVQGVNAGEWDGESGDLEKLLGRKPTTPAQYLRAVHAPRRLETET</sequence>
<dbReference type="InterPro" id="IPR036291">
    <property type="entry name" value="NAD(P)-bd_dom_sf"/>
</dbReference>
<dbReference type="InterPro" id="IPR016040">
    <property type="entry name" value="NAD(P)-bd_dom"/>
</dbReference>
<dbReference type="InterPro" id="IPR052718">
    <property type="entry name" value="NmrA-type_oxidoreductase"/>
</dbReference>
<dbReference type="eggNOG" id="COG0702">
    <property type="taxonomic scope" value="Bacteria"/>
</dbReference>
<geneLocation type="plasmid" evidence="3">
    <name>pmm593</name>
</geneLocation>
<organism evidence="2 3">
    <name type="scientific">Martelella mediterranea DSM 17316</name>
    <dbReference type="NCBI Taxonomy" id="1122214"/>
    <lineage>
        <taxon>Bacteria</taxon>
        <taxon>Pseudomonadati</taxon>
        <taxon>Pseudomonadota</taxon>
        <taxon>Alphaproteobacteria</taxon>
        <taxon>Hyphomicrobiales</taxon>
        <taxon>Aurantimonadaceae</taxon>
        <taxon>Martelella</taxon>
    </lineage>
</organism>
<dbReference type="EC" id="1.6.5.2" evidence="2"/>
<dbReference type="PANTHER" id="PTHR47129:SF1">
    <property type="entry name" value="NMRA-LIKE DOMAIN-CONTAINING PROTEIN"/>
    <property type="match status" value="1"/>
</dbReference>
<name>A0A1U9Z8X6_9HYPH</name>
<feature type="domain" description="NAD(P)-binding" evidence="1">
    <location>
        <begin position="8"/>
        <end position="189"/>
    </location>
</feature>
<dbReference type="AlphaFoldDB" id="A0A1U9Z8X6"/>
<dbReference type="EMBL" id="CP020331">
    <property type="protein sequence ID" value="AQZ54090.1"/>
    <property type="molecule type" value="Genomic_DNA"/>
</dbReference>
<proteinExistence type="predicted"/>
<keyword evidence="2" id="KW-0614">Plasmid</keyword>
<keyword evidence="3" id="KW-1185">Reference proteome</keyword>
<evidence type="ECO:0000313" key="2">
    <source>
        <dbReference type="EMBL" id="AQZ54090.1"/>
    </source>
</evidence>
<dbReference type="Gene3D" id="3.40.50.720">
    <property type="entry name" value="NAD(P)-binding Rossmann-like Domain"/>
    <property type="match status" value="1"/>
</dbReference>
<accession>A0A1U9Z8X6</accession>
<dbReference type="CDD" id="cd05269">
    <property type="entry name" value="TMR_SDR_a"/>
    <property type="match status" value="1"/>
</dbReference>
<dbReference type="Gene3D" id="3.90.25.10">
    <property type="entry name" value="UDP-galactose 4-epimerase, domain 1"/>
    <property type="match status" value="1"/>
</dbReference>
<protein>
    <submittedName>
        <fullName evidence="2">Quinone oxidoreductase 2</fullName>
        <ecNumber evidence="2">1.6.5.2</ecNumber>
    </submittedName>
</protein>
<dbReference type="PANTHER" id="PTHR47129">
    <property type="entry name" value="QUINONE OXIDOREDUCTASE 2"/>
    <property type="match status" value="1"/>
</dbReference>
<dbReference type="OrthoDB" id="7771794at2"/>